<dbReference type="PROSITE" id="PS51186">
    <property type="entry name" value="GNAT"/>
    <property type="match status" value="1"/>
</dbReference>
<dbReference type="PANTHER" id="PTHR43420">
    <property type="entry name" value="ACETYLTRANSFERASE"/>
    <property type="match status" value="1"/>
</dbReference>
<keyword evidence="1" id="KW-0808">Transferase</keyword>
<dbReference type="Proteomes" id="UP001331561">
    <property type="component" value="Unassembled WGS sequence"/>
</dbReference>
<protein>
    <submittedName>
        <fullName evidence="4">GNAT family N-acetyltransferase</fullName>
    </submittedName>
</protein>
<evidence type="ECO:0000313" key="5">
    <source>
        <dbReference type="Proteomes" id="UP001331561"/>
    </source>
</evidence>
<proteinExistence type="predicted"/>
<dbReference type="InterPro" id="IPR000182">
    <property type="entry name" value="GNAT_dom"/>
</dbReference>
<dbReference type="Pfam" id="PF00583">
    <property type="entry name" value="Acetyltransf_1"/>
    <property type="match status" value="1"/>
</dbReference>
<name>A0ABU6K7W4_9RHOO</name>
<evidence type="ECO:0000256" key="2">
    <source>
        <dbReference type="ARBA" id="ARBA00023315"/>
    </source>
</evidence>
<organism evidence="4 5">
    <name type="scientific">Uliginosibacterium silvisoli</name>
    <dbReference type="NCBI Taxonomy" id="3114758"/>
    <lineage>
        <taxon>Bacteria</taxon>
        <taxon>Pseudomonadati</taxon>
        <taxon>Pseudomonadota</taxon>
        <taxon>Betaproteobacteria</taxon>
        <taxon>Rhodocyclales</taxon>
        <taxon>Zoogloeaceae</taxon>
        <taxon>Uliginosibacterium</taxon>
    </lineage>
</organism>
<gene>
    <name evidence="4" type="ORF">VVD49_17450</name>
</gene>
<evidence type="ECO:0000259" key="3">
    <source>
        <dbReference type="PROSITE" id="PS51186"/>
    </source>
</evidence>
<evidence type="ECO:0000313" key="4">
    <source>
        <dbReference type="EMBL" id="MEC5387521.1"/>
    </source>
</evidence>
<dbReference type="InterPro" id="IPR016181">
    <property type="entry name" value="Acyl_CoA_acyltransferase"/>
</dbReference>
<keyword evidence="5" id="KW-1185">Reference proteome</keyword>
<comment type="caution">
    <text evidence="4">The sequence shown here is derived from an EMBL/GenBank/DDBJ whole genome shotgun (WGS) entry which is preliminary data.</text>
</comment>
<dbReference type="RefSeq" id="WP_327600490.1">
    <property type="nucleotide sequence ID" value="NZ_JAYXHS010000003.1"/>
</dbReference>
<evidence type="ECO:0000256" key="1">
    <source>
        <dbReference type="ARBA" id="ARBA00022679"/>
    </source>
</evidence>
<dbReference type="Gene3D" id="3.40.630.30">
    <property type="match status" value="1"/>
</dbReference>
<sequence length="165" mass="18475">MDFTISPNEERHFASLHAVLDVVAREQRYLAFVQAPPFEQSLVFYRNIIARDLCQFVALEADELVGWCDILPVMGESRAHIGTLGIGLLPRVRGKGLGRKLLDTTIAKAWHKGLTRIELSVRVDNPVAIALYERIGFQHEGTRRNASLIAGRYCDTYAMALLNPA</sequence>
<dbReference type="EMBL" id="JAYXHS010000003">
    <property type="protein sequence ID" value="MEC5387521.1"/>
    <property type="molecule type" value="Genomic_DNA"/>
</dbReference>
<keyword evidence="2" id="KW-0012">Acyltransferase</keyword>
<dbReference type="CDD" id="cd04301">
    <property type="entry name" value="NAT_SF"/>
    <property type="match status" value="1"/>
</dbReference>
<accession>A0ABU6K7W4</accession>
<dbReference type="SUPFAM" id="SSF55729">
    <property type="entry name" value="Acyl-CoA N-acyltransferases (Nat)"/>
    <property type="match status" value="1"/>
</dbReference>
<dbReference type="InterPro" id="IPR050680">
    <property type="entry name" value="YpeA/RimI_acetyltransf"/>
</dbReference>
<reference evidence="4 5" key="1">
    <citation type="submission" date="2024-01" db="EMBL/GenBank/DDBJ databases">
        <title>Uliginosibacterium soil sp. nov.</title>
        <authorList>
            <person name="Lv Y."/>
        </authorList>
    </citation>
    <scope>NUCLEOTIDE SEQUENCE [LARGE SCALE GENOMIC DNA]</scope>
    <source>
        <strain evidence="4 5">H3</strain>
    </source>
</reference>
<feature type="domain" description="N-acetyltransferase" evidence="3">
    <location>
        <begin position="3"/>
        <end position="164"/>
    </location>
</feature>